<dbReference type="Proteomes" id="UP000265725">
    <property type="component" value="Chromosome"/>
</dbReference>
<proteinExistence type="predicted"/>
<feature type="domain" description="LTD" evidence="4">
    <location>
        <begin position="455"/>
        <end position="565"/>
    </location>
</feature>
<name>A0A385YPS0_9BACL</name>
<keyword evidence="5" id="KW-0378">Hydrolase</keyword>
<feature type="domain" description="SLH" evidence="3">
    <location>
        <begin position="146"/>
        <end position="204"/>
    </location>
</feature>
<protein>
    <submittedName>
        <fullName evidence="5">MBL fold metallo-hydrolase</fullName>
    </submittedName>
</protein>
<dbReference type="Pfam" id="PF00753">
    <property type="entry name" value="Lactamase_B"/>
    <property type="match status" value="1"/>
</dbReference>
<dbReference type="InterPro" id="IPR001322">
    <property type="entry name" value="Lamin_tail_dom"/>
</dbReference>
<feature type="region of interest" description="Disordered" evidence="1">
    <location>
        <begin position="448"/>
        <end position="467"/>
    </location>
</feature>
<keyword evidence="6" id="KW-1185">Reference proteome</keyword>
<evidence type="ECO:0000313" key="5">
    <source>
        <dbReference type="EMBL" id="AYC28739.1"/>
    </source>
</evidence>
<evidence type="ECO:0000313" key="6">
    <source>
        <dbReference type="Proteomes" id="UP000265725"/>
    </source>
</evidence>
<dbReference type="PANTHER" id="PTHR30619:SF7">
    <property type="entry name" value="BETA-LACTAMASE DOMAIN PROTEIN"/>
    <property type="match status" value="1"/>
</dbReference>
<dbReference type="Pfam" id="PF00932">
    <property type="entry name" value="LTD"/>
    <property type="match status" value="1"/>
</dbReference>
<dbReference type="InterPro" id="IPR035681">
    <property type="entry name" value="ComA-like_MBL"/>
</dbReference>
<evidence type="ECO:0000256" key="2">
    <source>
        <dbReference type="SAM" id="SignalP"/>
    </source>
</evidence>
<dbReference type="CDD" id="cd07731">
    <property type="entry name" value="ComA-like_MBL-fold"/>
    <property type="match status" value="1"/>
</dbReference>
<evidence type="ECO:0000259" key="4">
    <source>
        <dbReference type="PROSITE" id="PS51841"/>
    </source>
</evidence>
<dbReference type="Gene3D" id="3.60.15.10">
    <property type="entry name" value="Ribonuclease Z/Hydroxyacylglutathione hydrolase-like"/>
    <property type="match status" value="1"/>
</dbReference>
<dbReference type="InterPro" id="IPR001119">
    <property type="entry name" value="SLH_dom"/>
</dbReference>
<feature type="signal peptide" evidence="2">
    <location>
        <begin position="1"/>
        <end position="21"/>
    </location>
</feature>
<dbReference type="InterPro" id="IPR052159">
    <property type="entry name" value="Competence_DNA_uptake"/>
</dbReference>
<evidence type="ECO:0000256" key="1">
    <source>
        <dbReference type="SAM" id="MobiDB-lite"/>
    </source>
</evidence>
<dbReference type="Pfam" id="PF00395">
    <property type="entry name" value="SLH"/>
    <property type="match status" value="3"/>
</dbReference>
<dbReference type="EMBL" id="CP032418">
    <property type="protein sequence ID" value="AYC28739.1"/>
    <property type="molecule type" value="Genomic_DNA"/>
</dbReference>
<dbReference type="KEGG" id="paek:D3873_02200"/>
<gene>
    <name evidence="5" type="ORF">D3873_02200</name>
</gene>
<dbReference type="OrthoDB" id="9761531at2"/>
<dbReference type="PANTHER" id="PTHR30619">
    <property type="entry name" value="DNA INTERNALIZATION/COMPETENCE PROTEIN COMEC/REC2"/>
    <property type="match status" value="1"/>
</dbReference>
<dbReference type="GO" id="GO:0016787">
    <property type="term" value="F:hydrolase activity"/>
    <property type="evidence" value="ECO:0007669"/>
    <property type="project" value="UniProtKB-KW"/>
</dbReference>
<dbReference type="RefSeq" id="WP_119882484.1">
    <property type="nucleotide sequence ID" value="NZ_CP032418.1"/>
</dbReference>
<feature type="domain" description="SLH" evidence="3">
    <location>
        <begin position="82"/>
        <end position="145"/>
    </location>
</feature>
<dbReference type="InterPro" id="IPR036415">
    <property type="entry name" value="Lamin_tail_dom_sf"/>
</dbReference>
<dbReference type="SUPFAM" id="SSF56281">
    <property type="entry name" value="Metallo-hydrolase/oxidoreductase"/>
    <property type="match status" value="1"/>
</dbReference>
<dbReference type="PROSITE" id="PS51841">
    <property type="entry name" value="LTD"/>
    <property type="match status" value="1"/>
</dbReference>
<accession>A0A385YPS0</accession>
<dbReference type="Gene3D" id="2.60.40.1260">
    <property type="entry name" value="Lamin Tail domain"/>
    <property type="match status" value="1"/>
</dbReference>
<feature type="chain" id="PRO_5039406884" evidence="2">
    <location>
        <begin position="22"/>
        <end position="565"/>
    </location>
</feature>
<feature type="compositionally biased region" description="Polar residues" evidence="1">
    <location>
        <begin position="448"/>
        <end position="459"/>
    </location>
</feature>
<reference evidence="6" key="1">
    <citation type="submission" date="2018-09" db="EMBL/GenBank/DDBJ databases">
        <authorList>
            <person name="Zhu H."/>
        </authorList>
    </citation>
    <scope>NUCLEOTIDE SEQUENCE [LARGE SCALE GENOMIC DNA]</scope>
    <source>
        <strain evidence="6">K2R23-3</strain>
    </source>
</reference>
<dbReference type="AlphaFoldDB" id="A0A385YPS0"/>
<evidence type="ECO:0000259" key="3">
    <source>
        <dbReference type="PROSITE" id="PS51272"/>
    </source>
</evidence>
<feature type="domain" description="SLH" evidence="3">
    <location>
        <begin position="24"/>
        <end position="81"/>
    </location>
</feature>
<dbReference type="SUPFAM" id="SSF74853">
    <property type="entry name" value="Lamin A/C globular tail domain"/>
    <property type="match status" value="1"/>
</dbReference>
<organism evidence="5 6">
    <name type="scientific">Paenisporosarcina cavernae</name>
    <dbReference type="NCBI Taxonomy" id="2320858"/>
    <lineage>
        <taxon>Bacteria</taxon>
        <taxon>Bacillati</taxon>
        <taxon>Bacillota</taxon>
        <taxon>Bacilli</taxon>
        <taxon>Bacillales</taxon>
        <taxon>Caryophanaceae</taxon>
        <taxon>Paenisporosarcina</taxon>
    </lineage>
</organism>
<dbReference type="InterPro" id="IPR036866">
    <property type="entry name" value="RibonucZ/Hydroxyglut_hydro"/>
</dbReference>
<dbReference type="SMART" id="SM00849">
    <property type="entry name" value="Lactamase_B"/>
    <property type="match status" value="1"/>
</dbReference>
<sequence>MKKILLSLVTFVLFFSFTSFKNVDAASYSDVTPSHRFYEDIMLLLDRGIVSDSQRYGIDKPITREEVAIMVSKAVGLKGGNATTGFPDVPSNLSSSGYIKSAVDAGIIAGYTDGTFKPKEIVNRGQMAIFVARAFHLTNQKEVKFKDVSSNMFAYTAIRQILAANITTGFPDNTFKPNDKLTKGQISAFLARAIRNAQASIGNAKVHFIDVGQGDSILIQSASGKTMLIDGGPKSAGTKVVSYLKSKGVTKLDYVVATHPDADHIGGLISVLNSISIGTFLDSGKSHTTDTYLEMLQLIDSKNIKYEIPVEKEVINLDDNFKFTVLNAGKESDDNNEASIVLKGVFGTQSFLFMADADKNTELDIMSKYNVSANVLKAGHHGSDTSSGLSFLQAVKPQTTILSYGKDNSYGHPMASVLANLKLLNTRVYNTVDSCNVVVDTDGKTHSVSTSCTGSTSPQTPEPAPVNNNLSITSKDLSTEILAIKNTSTATINLSGWKLVSVQGNQIYEFPNVNLLAGKTIYVTSGPNAKSGNEYLKWTTANIWLNSGDPAKLINPQGAVISEFK</sequence>
<dbReference type="InterPro" id="IPR001279">
    <property type="entry name" value="Metallo-B-lactamas"/>
</dbReference>
<keyword evidence="2" id="KW-0732">Signal</keyword>
<dbReference type="PROSITE" id="PS51272">
    <property type="entry name" value="SLH"/>
    <property type="match status" value="3"/>
</dbReference>